<reference evidence="2 3" key="1">
    <citation type="submission" date="2017-05" db="EMBL/GenBank/DDBJ databases">
        <authorList>
            <person name="Varghese N."/>
            <person name="Submissions S."/>
        </authorList>
    </citation>
    <scope>NUCLEOTIDE SEQUENCE [LARGE SCALE GENOMIC DNA]</scope>
    <source>
        <strain evidence="2 3">DSM 15360</strain>
    </source>
</reference>
<protein>
    <recommendedName>
        <fullName evidence="4">DUF998 domain-containing protein</fullName>
    </recommendedName>
</protein>
<comment type="caution">
    <text evidence="2">The sequence shown here is derived from an EMBL/GenBank/DDBJ whole genome shotgun (WGS) entry which is preliminary data.</text>
</comment>
<feature type="transmembrane region" description="Helical" evidence="1">
    <location>
        <begin position="12"/>
        <end position="36"/>
    </location>
</feature>
<feature type="transmembrane region" description="Helical" evidence="1">
    <location>
        <begin position="81"/>
        <end position="101"/>
    </location>
</feature>
<keyword evidence="1" id="KW-0472">Membrane</keyword>
<gene>
    <name evidence="2" type="ORF">SAMN06265367_102842</name>
</gene>
<feature type="transmembrane region" description="Helical" evidence="1">
    <location>
        <begin position="142"/>
        <end position="164"/>
    </location>
</feature>
<name>A0ABY1NV78_9BACT</name>
<accession>A0ABY1NV78</accession>
<proteinExistence type="predicted"/>
<organism evidence="2 3">
    <name type="scientific">Algoriphagus winogradskyi</name>
    <dbReference type="NCBI Taxonomy" id="237017"/>
    <lineage>
        <taxon>Bacteria</taxon>
        <taxon>Pseudomonadati</taxon>
        <taxon>Bacteroidota</taxon>
        <taxon>Cytophagia</taxon>
        <taxon>Cytophagales</taxon>
        <taxon>Cyclobacteriaceae</taxon>
        <taxon>Algoriphagus</taxon>
    </lineage>
</organism>
<sequence length="165" mass="19619">MINALKLNHERILYWLGLVTSVSFFLALCAYLFFFYHYNPQLIGTHNIPIWNKEVKYFAVTITINLMIIASAFGMAKLKKIGWFSFVFWLALNFFLTLEFYIPSGFQEEKSHFSVIIELMIYFGLMYYLTSTPIRKIFNFNHSQYLMIFIFLAFGLASWLFLYLI</sequence>
<keyword evidence="3" id="KW-1185">Reference proteome</keyword>
<feature type="transmembrane region" description="Helical" evidence="1">
    <location>
        <begin position="113"/>
        <end position="130"/>
    </location>
</feature>
<keyword evidence="1" id="KW-0812">Transmembrane</keyword>
<keyword evidence="1" id="KW-1133">Transmembrane helix</keyword>
<feature type="transmembrane region" description="Helical" evidence="1">
    <location>
        <begin position="57"/>
        <end position="75"/>
    </location>
</feature>
<evidence type="ECO:0000256" key="1">
    <source>
        <dbReference type="SAM" id="Phobius"/>
    </source>
</evidence>
<dbReference type="EMBL" id="FXUA01000002">
    <property type="protein sequence ID" value="SMP18083.1"/>
    <property type="molecule type" value="Genomic_DNA"/>
</dbReference>
<evidence type="ECO:0008006" key="4">
    <source>
        <dbReference type="Google" id="ProtNLM"/>
    </source>
</evidence>
<dbReference type="Proteomes" id="UP001157915">
    <property type="component" value="Unassembled WGS sequence"/>
</dbReference>
<evidence type="ECO:0000313" key="2">
    <source>
        <dbReference type="EMBL" id="SMP18083.1"/>
    </source>
</evidence>
<evidence type="ECO:0000313" key="3">
    <source>
        <dbReference type="Proteomes" id="UP001157915"/>
    </source>
</evidence>